<evidence type="ECO:0000256" key="9">
    <source>
        <dbReference type="ARBA" id="ARBA00023134"/>
    </source>
</evidence>
<comment type="cofactor">
    <cofactor evidence="10">
        <name>K(+)</name>
        <dbReference type="ChEBI" id="CHEBI:29103"/>
    </cofactor>
    <text evidence="10">Binds 1 potassium ion per subunit.</text>
</comment>
<evidence type="ECO:0000256" key="6">
    <source>
        <dbReference type="ARBA" id="ARBA00022801"/>
    </source>
</evidence>
<proteinExistence type="inferred from homology"/>
<evidence type="ECO:0000259" key="13">
    <source>
        <dbReference type="PROSITE" id="PS51709"/>
    </source>
</evidence>
<evidence type="ECO:0000256" key="4">
    <source>
        <dbReference type="ARBA" id="ARBA00022723"/>
    </source>
</evidence>
<keyword evidence="6 10" id="KW-0378">Hydrolase</keyword>
<evidence type="ECO:0000256" key="1">
    <source>
        <dbReference type="ARBA" id="ARBA00011043"/>
    </source>
</evidence>
<dbReference type="Pfam" id="PF10396">
    <property type="entry name" value="TrmE_N"/>
    <property type="match status" value="1"/>
</dbReference>
<dbReference type="RefSeq" id="WP_013537581.1">
    <property type="nucleotide sequence ID" value="NC_014926.1"/>
</dbReference>
<feature type="binding site" evidence="10">
    <location>
        <position position="131"/>
    </location>
    <ligand>
        <name>(6S)-5-formyl-5,6,7,8-tetrahydrofolate</name>
        <dbReference type="ChEBI" id="CHEBI:57457"/>
    </ligand>
</feature>
<evidence type="ECO:0000256" key="2">
    <source>
        <dbReference type="ARBA" id="ARBA00022490"/>
    </source>
</evidence>
<comment type="similarity">
    <text evidence="11">Belongs to the TRAFAC class TrmE-Era-EngA-EngB-Septin-like GTPase superfamily. EngA (Der) GTPase family.</text>
</comment>
<dbReference type="PRINTS" id="PR00326">
    <property type="entry name" value="GTP1OBG"/>
</dbReference>
<feature type="binding site" evidence="10">
    <location>
        <position position="237"/>
    </location>
    <ligand>
        <name>K(+)</name>
        <dbReference type="ChEBI" id="CHEBI:29103"/>
    </ligand>
</feature>
<dbReference type="NCBIfam" id="TIGR00450">
    <property type="entry name" value="mnmE_trmE_thdF"/>
    <property type="match status" value="1"/>
</dbReference>
<name>E8T6L1_THEA1</name>
<dbReference type="GO" id="GO:0005525">
    <property type="term" value="F:GTP binding"/>
    <property type="evidence" value="ECO:0007669"/>
    <property type="project" value="UniProtKB-UniRule"/>
</dbReference>
<dbReference type="STRING" id="648996.Theam_0828"/>
<dbReference type="KEGG" id="tam:Theam_0828"/>
<dbReference type="EMBL" id="CP002444">
    <property type="protein sequence ID" value="ADU96795.1"/>
    <property type="molecule type" value="Genomic_DNA"/>
</dbReference>
<feature type="binding site" evidence="10">
    <location>
        <position position="258"/>
    </location>
    <ligand>
        <name>K(+)</name>
        <dbReference type="ChEBI" id="CHEBI:29103"/>
    </ligand>
</feature>
<evidence type="ECO:0000256" key="7">
    <source>
        <dbReference type="ARBA" id="ARBA00022842"/>
    </source>
</evidence>
<dbReference type="CDD" id="cd14858">
    <property type="entry name" value="TrmE_N"/>
    <property type="match status" value="1"/>
</dbReference>
<evidence type="ECO:0000256" key="5">
    <source>
        <dbReference type="ARBA" id="ARBA00022741"/>
    </source>
</evidence>
<dbReference type="GO" id="GO:0002098">
    <property type="term" value="P:tRNA wobble uridine modification"/>
    <property type="evidence" value="ECO:0007669"/>
    <property type="project" value="TreeGrafter"/>
</dbReference>
<dbReference type="NCBIfam" id="TIGR00231">
    <property type="entry name" value="small_GTP"/>
    <property type="match status" value="1"/>
</dbReference>
<reference evidence="15" key="1">
    <citation type="submission" date="2011-01" db="EMBL/GenBank/DDBJ databases">
        <title>Complete sequence of chromosome of Thermovibrio ammonificans HB-1.</title>
        <authorList>
            <consortium name="US DOE Joint Genome Institute"/>
            <person name="Lucas S."/>
            <person name="Copeland A."/>
            <person name="Lapidus A."/>
            <person name="Cheng J.-F."/>
            <person name="Goodwin L."/>
            <person name="Pitluck S."/>
            <person name="Davenport K."/>
            <person name="Detter J.C."/>
            <person name="Han C."/>
            <person name="Tapia R."/>
            <person name="Land M."/>
            <person name="Hauser L."/>
            <person name="Kyrpides N."/>
            <person name="Ivanova N."/>
            <person name="Ovchinnikova G."/>
            <person name="Vetriani C."/>
            <person name="Woyke T."/>
        </authorList>
    </citation>
    <scope>NUCLEOTIDE SEQUENCE [LARGE SCALE GENOMIC DNA]</scope>
    <source>
        <strain evidence="15">HB-1</strain>
    </source>
</reference>
<comment type="similarity">
    <text evidence="1 10 12">Belongs to the TRAFAC class TrmE-Era-EngA-EngB-Septin-like GTPase superfamily. TrmE GTPase family.</text>
</comment>
<dbReference type="InterPro" id="IPR027417">
    <property type="entry name" value="P-loop_NTPase"/>
</dbReference>
<evidence type="ECO:0000256" key="8">
    <source>
        <dbReference type="ARBA" id="ARBA00022958"/>
    </source>
</evidence>
<dbReference type="PROSITE" id="PS51712">
    <property type="entry name" value="G_ENGA"/>
    <property type="match status" value="1"/>
</dbReference>
<accession>E8T6L1</accession>
<dbReference type="NCBIfam" id="NF003661">
    <property type="entry name" value="PRK05291.1-3"/>
    <property type="match status" value="1"/>
</dbReference>
<organism evidence="15 16">
    <name type="scientific">Thermovibrio ammonificans (strain DSM 15698 / JCM 12110 / HB-1)</name>
    <dbReference type="NCBI Taxonomy" id="648996"/>
    <lineage>
        <taxon>Bacteria</taxon>
        <taxon>Pseudomonadati</taxon>
        <taxon>Aquificota</taxon>
        <taxon>Aquificia</taxon>
        <taxon>Desulfurobacteriales</taxon>
        <taxon>Desulfurobacteriaceae</taxon>
        <taxon>Thermovibrio</taxon>
    </lineage>
</organism>
<feature type="binding site" evidence="10">
    <location>
        <position position="262"/>
    </location>
    <ligand>
        <name>Mg(2+)</name>
        <dbReference type="ChEBI" id="CHEBI:18420"/>
    </ligand>
</feature>
<comment type="subcellular location">
    <subcellularLocation>
        <location evidence="10">Cytoplasm</location>
    </subcellularLocation>
</comment>
<dbReference type="FunFam" id="3.40.50.300:FF:000494">
    <property type="entry name" value="tRNA modification GTPase MnmE"/>
    <property type="match status" value="1"/>
</dbReference>
<dbReference type="InterPro" id="IPR025867">
    <property type="entry name" value="MnmE_helical"/>
</dbReference>
<dbReference type="Pfam" id="PF01926">
    <property type="entry name" value="MMR_HSR1"/>
    <property type="match status" value="1"/>
</dbReference>
<dbReference type="GO" id="GO:0046872">
    <property type="term" value="F:metal ion binding"/>
    <property type="evidence" value="ECO:0007669"/>
    <property type="project" value="UniProtKB-KW"/>
</dbReference>
<feature type="binding site" evidence="10">
    <location>
        <position position="28"/>
    </location>
    <ligand>
        <name>(6S)-5-formyl-5,6,7,8-tetrahydrofolate</name>
        <dbReference type="ChEBI" id="CHEBI:57457"/>
    </ligand>
</feature>
<evidence type="ECO:0000256" key="11">
    <source>
        <dbReference type="PROSITE-ProRule" id="PRU01049"/>
    </source>
</evidence>
<dbReference type="GO" id="GO:0005829">
    <property type="term" value="C:cytosol"/>
    <property type="evidence" value="ECO:0007669"/>
    <property type="project" value="TreeGrafter"/>
</dbReference>
<keyword evidence="16" id="KW-1185">Reference proteome</keyword>
<feature type="domain" description="EngA-type G" evidence="14">
    <location>
        <begin position="228"/>
        <end position="390"/>
    </location>
</feature>
<dbReference type="InterPro" id="IPR027266">
    <property type="entry name" value="TrmE/GcvT-like"/>
</dbReference>
<dbReference type="EC" id="3.6.-.-" evidence="10"/>
<comment type="caution">
    <text evidence="10">Lacks conserved residue(s) required for the propagation of feature annotation.</text>
</comment>
<feature type="binding site" evidence="10">
    <location>
        <position position="92"/>
    </location>
    <ligand>
        <name>(6S)-5-formyl-5,6,7,8-tetrahydrofolate</name>
        <dbReference type="ChEBI" id="CHEBI:57457"/>
    </ligand>
</feature>
<evidence type="ECO:0000256" key="12">
    <source>
        <dbReference type="RuleBase" id="RU003313"/>
    </source>
</evidence>
<comment type="subunit">
    <text evidence="10">Homodimer. Heterotetramer of two MnmE and two MnmG subunits.</text>
</comment>
<dbReference type="PANTHER" id="PTHR42714">
    <property type="entry name" value="TRNA MODIFICATION GTPASE GTPBP3"/>
    <property type="match status" value="1"/>
</dbReference>
<dbReference type="SUPFAM" id="SSF52540">
    <property type="entry name" value="P-loop containing nucleoside triphosphate hydrolases"/>
    <property type="match status" value="1"/>
</dbReference>
<feature type="binding site" evidence="10">
    <location>
        <position position="256"/>
    </location>
    <ligand>
        <name>K(+)</name>
        <dbReference type="ChEBI" id="CHEBI:29103"/>
    </ligand>
</feature>
<gene>
    <name evidence="10" type="primary">mnmE</name>
    <name evidence="10" type="synonym">trmE</name>
    <name evidence="15" type="ordered locus">Theam_0828</name>
</gene>
<keyword evidence="2 10" id="KW-0963">Cytoplasm</keyword>
<dbReference type="Pfam" id="PF12631">
    <property type="entry name" value="MnmE_helical"/>
    <property type="match status" value="1"/>
</dbReference>
<dbReference type="AlphaFoldDB" id="E8T6L1"/>
<dbReference type="PROSITE" id="PS51709">
    <property type="entry name" value="G_TRME"/>
    <property type="match status" value="1"/>
</dbReference>
<keyword evidence="4 10" id="KW-0479">Metal-binding</keyword>
<evidence type="ECO:0000259" key="14">
    <source>
        <dbReference type="PROSITE" id="PS51712"/>
    </source>
</evidence>
<evidence type="ECO:0000256" key="3">
    <source>
        <dbReference type="ARBA" id="ARBA00022694"/>
    </source>
</evidence>
<protein>
    <recommendedName>
        <fullName evidence="10">tRNA modification GTPase MnmE</fullName>
        <ecNumber evidence="10">3.6.-.-</ecNumber>
    </recommendedName>
</protein>
<feature type="binding site" evidence="10">
    <location>
        <begin position="256"/>
        <end position="262"/>
    </location>
    <ligand>
        <name>GTP</name>
        <dbReference type="ChEBI" id="CHEBI:37565"/>
    </ligand>
</feature>
<dbReference type="HAMAP" id="MF_00379">
    <property type="entry name" value="GTPase_MnmE"/>
    <property type="match status" value="1"/>
</dbReference>
<dbReference type="PANTHER" id="PTHR42714:SF2">
    <property type="entry name" value="TRNA MODIFICATION GTPASE GTPBP3, MITOCHONDRIAL"/>
    <property type="match status" value="1"/>
</dbReference>
<feature type="binding site" evidence="10">
    <location>
        <begin position="281"/>
        <end position="284"/>
    </location>
    <ligand>
        <name>GTP</name>
        <dbReference type="ChEBI" id="CHEBI:37565"/>
    </ligand>
</feature>
<dbReference type="eggNOG" id="COG0486">
    <property type="taxonomic scope" value="Bacteria"/>
</dbReference>
<evidence type="ECO:0000256" key="10">
    <source>
        <dbReference type="HAMAP-Rule" id="MF_00379"/>
    </source>
</evidence>
<keyword evidence="5 10" id="KW-0547">Nucleotide-binding</keyword>
<feature type="domain" description="TrmE-type G" evidence="13">
    <location>
        <begin position="227"/>
        <end position="387"/>
    </location>
</feature>
<feature type="binding site" evidence="10">
    <location>
        <position position="469"/>
    </location>
    <ligand>
        <name>(6S)-5-formyl-5,6,7,8-tetrahydrofolate</name>
        <dbReference type="ChEBI" id="CHEBI:57457"/>
    </ligand>
</feature>
<feature type="binding site" evidence="10">
    <location>
        <position position="261"/>
    </location>
    <ligand>
        <name>K(+)</name>
        <dbReference type="ChEBI" id="CHEBI:29103"/>
    </ligand>
</feature>
<keyword evidence="3 10" id="KW-0819">tRNA processing</keyword>
<keyword evidence="8 10" id="KW-0630">Potassium</keyword>
<dbReference type="OrthoDB" id="9805918at2"/>
<dbReference type="InterPro" id="IPR004520">
    <property type="entry name" value="GTPase_MnmE"/>
</dbReference>
<feature type="binding site" evidence="10">
    <location>
        <begin position="342"/>
        <end position="345"/>
    </location>
    <ligand>
        <name>GTP</name>
        <dbReference type="ChEBI" id="CHEBI:37565"/>
    </ligand>
</feature>
<evidence type="ECO:0000313" key="16">
    <source>
        <dbReference type="Proteomes" id="UP000006362"/>
    </source>
</evidence>
<dbReference type="Gene3D" id="1.20.120.430">
    <property type="entry name" value="tRNA modification GTPase MnmE domain 2"/>
    <property type="match status" value="1"/>
</dbReference>
<dbReference type="InterPro" id="IPR027368">
    <property type="entry name" value="MnmE_dom2"/>
</dbReference>
<dbReference type="HOGENOM" id="CLU_019624_4_1_0"/>
<dbReference type="InterPro" id="IPR006073">
    <property type="entry name" value="GTP-bd"/>
</dbReference>
<evidence type="ECO:0000313" key="15">
    <source>
        <dbReference type="EMBL" id="ADU96795.1"/>
    </source>
</evidence>
<feature type="binding site" evidence="10">
    <location>
        <position position="241"/>
    </location>
    <ligand>
        <name>Mg(2+)</name>
        <dbReference type="ChEBI" id="CHEBI:18420"/>
    </ligand>
</feature>
<dbReference type="GO" id="GO:0003924">
    <property type="term" value="F:GTPase activity"/>
    <property type="evidence" value="ECO:0007669"/>
    <property type="project" value="UniProtKB-UniRule"/>
</dbReference>
<dbReference type="FunFam" id="3.30.1360.120:FF:000003">
    <property type="entry name" value="tRNA modification GTPase MnmE"/>
    <property type="match status" value="1"/>
</dbReference>
<sequence length="469" mass="51916">MESLDYLCEDTIAAISTPIGKGAIGIVRISGKDALTILRRLFRTKGGKEKLEFEDRKMYYGLVVDRFGEPIDEVLAVYMKAPKTFTGEDVVELHVHGGIVVVRKVLREVLACGARLAKPGEFTMRAFIHGKIDLVQAEAINQLIEATSELSAKVALEQLEGKLSKRIKELQTRLLELKAVIEAAVDFPDEEVEIIESHRIKEHLRGLIDELEKLIQTYREGRYIREGIKVAIVGRPNVGKSSLLNAILQEERAIVTEIPGTTRDVIEETVTFKGLPVRLLDTAGIRESADVVERIGIEKSLKSLKEADVVLFVLDGSEGLTEEDLKIASLLNRKDNVIAVINKADLALKLTCEQLKETLGVGRCVIISAKEGKGIDELASAMMELLLLEPESLLGGDEVLITSERHRELLERAKTSLEKALNSLNLGYESPEFLSMDIDDALKALGEIVGEVTTEDMFDIIFSRFCIGK</sequence>
<feature type="binding site" evidence="10">
    <location>
        <begin position="237"/>
        <end position="242"/>
    </location>
    <ligand>
        <name>GTP</name>
        <dbReference type="ChEBI" id="CHEBI:37565"/>
    </ligand>
</feature>
<dbReference type="Gene3D" id="3.30.1360.120">
    <property type="entry name" value="Probable tRNA modification gtpase trme, domain 1"/>
    <property type="match status" value="1"/>
</dbReference>
<comment type="function">
    <text evidence="10">Exhibits a very high intrinsic GTPase hydrolysis rate. Involved in the addition of a carboxymethylaminomethyl (cmnm) group at the wobble position (U34) of certain tRNAs, forming tRNA-cmnm(5)s(2)U34.</text>
</comment>
<keyword evidence="7 10" id="KW-0460">Magnesium</keyword>
<dbReference type="Proteomes" id="UP000006362">
    <property type="component" value="Chromosome"/>
</dbReference>
<dbReference type="GO" id="GO:0042802">
    <property type="term" value="F:identical protein binding"/>
    <property type="evidence" value="ECO:0007669"/>
    <property type="project" value="UniProtKB-ARBA"/>
</dbReference>
<dbReference type="CDD" id="cd04164">
    <property type="entry name" value="trmE"/>
    <property type="match status" value="1"/>
</dbReference>
<dbReference type="InterPro" id="IPR005225">
    <property type="entry name" value="Small_GTP-bd"/>
</dbReference>
<dbReference type="InterPro" id="IPR031168">
    <property type="entry name" value="G_TrmE"/>
</dbReference>
<dbReference type="Gene3D" id="3.40.50.300">
    <property type="entry name" value="P-loop containing nucleotide triphosphate hydrolases"/>
    <property type="match status" value="1"/>
</dbReference>
<dbReference type="InterPro" id="IPR031166">
    <property type="entry name" value="G_ENGA"/>
</dbReference>
<dbReference type="InterPro" id="IPR018948">
    <property type="entry name" value="GTP-bd_TrmE_N"/>
</dbReference>
<dbReference type="GO" id="GO:0030488">
    <property type="term" value="P:tRNA methylation"/>
    <property type="evidence" value="ECO:0007669"/>
    <property type="project" value="TreeGrafter"/>
</dbReference>
<keyword evidence="9 10" id="KW-0342">GTP-binding</keyword>